<dbReference type="SUPFAM" id="SSF55347">
    <property type="entry name" value="Glyceraldehyde-3-phosphate dehydrogenase-like, C-terminal domain"/>
    <property type="match status" value="1"/>
</dbReference>
<reference evidence="3" key="1">
    <citation type="submission" date="2018-03" db="EMBL/GenBank/DDBJ databases">
        <authorList>
            <person name="Guldener U."/>
        </authorList>
    </citation>
    <scope>NUCLEOTIDE SEQUENCE</scope>
</reference>
<dbReference type="EMBL" id="ONZQ02000004">
    <property type="protein sequence ID" value="SPO00922.1"/>
    <property type="molecule type" value="Genomic_DNA"/>
</dbReference>
<evidence type="ECO:0000313" key="3">
    <source>
        <dbReference type="EMBL" id="SPO00922.1"/>
    </source>
</evidence>
<gene>
    <name evidence="3" type="ORF">DNG_03670</name>
</gene>
<dbReference type="InterPro" id="IPR000683">
    <property type="entry name" value="Gfo/Idh/MocA-like_OxRdtase_N"/>
</dbReference>
<dbReference type="SUPFAM" id="SSF51735">
    <property type="entry name" value="NAD(P)-binding Rossmann-fold domains"/>
    <property type="match status" value="1"/>
</dbReference>
<organism evidence="3 4">
    <name type="scientific">Cephalotrichum gorgonifer</name>
    <dbReference type="NCBI Taxonomy" id="2041049"/>
    <lineage>
        <taxon>Eukaryota</taxon>
        <taxon>Fungi</taxon>
        <taxon>Dikarya</taxon>
        <taxon>Ascomycota</taxon>
        <taxon>Pezizomycotina</taxon>
        <taxon>Sordariomycetes</taxon>
        <taxon>Hypocreomycetidae</taxon>
        <taxon>Microascales</taxon>
        <taxon>Microascaceae</taxon>
        <taxon>Cephalotrichum</taxon>
    </lineage>
</organism>
<feature type="region of interest" description="Disordered" evidence="1">
    <location>
        <begin position="434"/>
        <end position="453"/>
    </location>
</feature>
<dbReference type="AlphaFoldDB" id="A0AAE8MWN9"/>
<feature type="domain" description="Gfo/Idh/MocA-like oxidoreductase N-terminal" evidence="2">
    <location>
        <begin position="5"/>
        <end position="135"/>
    </location>
</feature>
<evidence type="ECO:0000313" key="4">
    <source>
        <dbReference type="Proteomes" id="UP001187682"/>
    </source>
</evidence>
<feature type="region of interest" description="Disordered" evidence="1">
    <location>
        <begin position="362"/>
        <end position="389"/>
    </location>
</feature>
<evidence type="ECO:0000259" key="2">
    <source>
        <dbReference type="Pfam" id="PF01408"/>
    </source>
</evidence>
<feature type="compositionally biased region" description="Low complexity" evidence="1">
    <location>
        <begin position="366"/>
        <end position="379"/>
    </location>
</feature>
<keyword evidence="4" id="KW-1185">Reference proteome</keyword>
<protein>
    <submittedName>
        <fullName evidence="3">Related to dehydrogenases and related proteins</fullName>
    </submittedName>
</protein>
<accession>A0AAE8MWN9</accession>
<dbReference type="Gene3D" id="3.40.50.720">
    <property type="entry name" value="NAD(P)-binding Rossmann-like Domain"/>
    <property type="match status" value="1"/>
</dbReference>
<dbReference type="PANTHER" id="PTHR43377">
    <property type="entry name" value="BILIVERDIN REDUCTASE A"/>
    <property type="match status" value="1"/>
</dbReference>
<evidence type="ECO:0000256" key="1">
    <source>
        <dbReference type="SAM" id="MobiDB-lite"/>
    </source>
</evidence>
<dbReference type="Pfam" id="PF01408">
    <property type="entry name" value="GFO_IDH_MocA"/>
    <property type="match status" value="1"/>
</dbReference>
<comment type="caution">
    <text evidence="3">The sequence shown here is derived from an EMBL/GenBank/DDBJ whole genome shotgun (WGS) entry which is preliminary data.</text>
</comment>
<dbReference type="Proteomes" id="UP001187682">
    <property type="component" value="Unassembled WGS sequence"/>
</dbReference>
<proteinExistence type="predicted"/>
<dbReference type="PANTHER" id="PTHR43377:SF12">
    <property type="entry name" value="BINDING ROSSMANN FOLD OXIDOREDUCTASE, PUTATIVE (AFU_ORTHOLOGUE AFUA_3G11840)-RELATED"/>
    <property type="match status" value="1"/>
</dbReference>
<dbReference type="InterPro" id="IPR036291">
    <property type="entry name" value="NAD(P)-bd_dom_sf"/>
</dbReference>
<feature type="compositionally biased region" description="Low complexity" evidence="1">
    <location>
        <begin position="434"/>
        <end position="443"/>
    </location>
</feature>
<sequence>MPSPRFLVIGAGARGHAYAQAMKDTNAVVAAVAEPIPYKRRTFGKTYVWPGSDAASEGQEFTHWDEFVAYETARRERAARGDDVPPGVDGVFVCVLDEAHRDVVVALAPLNLHVMCEKPLATSLEDCIDIYRAIRPQPGREKKIFSIGHVLRYSPHNVLLRKLLVEDRVVGDICSVEHTEPVGWWHFTHSYVRGNWRNEDVSSPSLLAKSCHDIDLLLWLLSSPAKAGEGVPHLPSTVTSSGTLQLYKKSRKPRAAGTATNCLKCPLGDEGCKYSAKKIYIGPDEQGVETGNTGWPLSVVLPEIEDMPTIEERKSAVLKVLEQDYDQSTPAEEVAAKKWFGRCVFESDNNVVDDQFVTMTWDDEPVSSPATPPLSTSSSPSPPGASPSRYAKTATLHMVANTKKICQRYTSVYGTDGELHADSKTITVIDFTTGETKTHTPPTVREAGHGGGDQGLTRQFVGAVDAVINGGARASDAQAEFIGCTIDDVLRSHAMVFAAEKARTERKVLDWGEWWSSEIEGQLA</sequence>
<dbReference type="GO" id="GO:0000166">
    <property type="term" value="F:nucleotide binding"/>
    <property type="evidence" value="ECO:0007669"/>
    <property type="project" value="InterPro"/>
</dbReference>
<name>A0AAE8MWN9_9PEZI</name>
<dbReference type="Gene3D" id="3.30.360.10">
    <property type="entry name" value="Dihydrodipicolinate Reductase, domain 2"/>
    <property type="match status" value="2"/>
</dbReference>
<dbReference type="InterPro" id="IPR051450">
    <property type="entry name" value="Gfo/Idh/MocA_Oxidoreductases"/>
</dbReference>